<reference evidence="1" key="1">
    <citation type="submission" date="2020-07" db="EMBL/GenBank/DDBJ databases">
        <title>Multicomponent nature underlies the extraordinary mechanical properties of spider dragline silk.</title>
        <authorList>
            <person name="Kono N."/>
            <person name="Nakamura H."/>
            <person name="Mori M."/>
            <person name="Yoshida Y."/>
            <person name="Ohtoshi R."/>
            <person name="Malay A.D."/>
            <person name="Moran D.A.P."/>
            <person name="Tomita M."/>
            <person name="Numata K."/>
            <person name="Arakawa K."/>
        </authorList>
    </citation>
    <scope>NUCLEOTIDE SEQUENCE</scope>
</reference>
<evidence type="ECO:0000313" key="2">
    <source>
        <dbReference type="Proteomes" id="UP000887116"/>
    </source>
</evidence>
<organism evidence="1 2">
    <name type="scientific">Trichonephila clavata</name>
    <name type="common">Joro spider</name>
    <name type="synonym">Nephila clavata</name>
    <dbReference type="NCBI Taxonomy" id="2740835"/>
    <lineage>
        <taxon>Eukaryota</taxon>
        <taxon>Metazoa</taxon>
        <taxon>Ecdysozoa</taxon>
        <taxon>Arthropoda</taxon>
        <taxon>Chelicerata</taxon>
        <taxon>Arachnida</taxon>
        <taxon>Araneae</taxon>
        <taxon>Araneomorphae</taxon>
        <taxon>Entelegynae</taxon>
        <taxon>Araneoidea</taxon>
        <taxon>Nephilidae</taxon>
        <taxon>Trichonephila</taxon>
    </lineage>
</organism>
<proteinExistence type="predicted"/>
<dbReference type="Proteomes" id="UP000887116">
    <property type="component" value="Unassembled WGS sequence"/>
</dbReference>
<sequence>MKKRQTSPPAAAADLFFSLSLCLLLARTRVSSVRATAARLLMTPASPFSYSICLRFLSLMYATRVQDESKLNWKWEAPFLKLRLFALDSCNLLYIASLAPID</sequence>
<protein>
    <submittedName>
        <fullName evidence="1">Uncharacterized protein</fullName>
    </submittedName>
</protein>
<accession>A0A8X6HW85</accession>
<comment type="caution">
    <text evidence="1">The sequence shown here is derived from an EMBL/GenBank/DDBJ whole genome shotgun (WGS) entry which is preliminary data.</text>
</comment>
<evidence type="ECO:0000313" key="1">
    <source>
        <dbReference type="EMBL" id="GFQ93924.1"/>
    </source>
</evidence>
<dbReference type="AlphaFoldDB" id="A0A8X6HW85"/>
<dbReference type="EMBL" id="BMAO01014265">
    <property type="protein sequence ID" value="GFQ93924.1"/>
    <property type="molecule type" value="Genomic_DNA"/>
</dbReference>
<name>A0A8X6HW85_TRICU</name>
<gene>
    <name evidence="1" type="ORF">TNCT_337581</name>
</gene>
<keyword evidence="2" id="KW-1185">Reference proteome</keyword>